<dbReference type="InterPro" id="IPR036526">
    <property type="entry name" value="C-N_Hydrolase_sf"/>
</dbReference>
<proteinExistence type="inferred from homology"/>
<gene>
    <name evidence="8" type="primary">lnt</name>
    <name evidence="10" type="ordered locus">UCYN_07730</name>
</gene>
<comment type="pathway">
    <text evidence="8">Protein modification; lipoprotein biosynthesis (N-acyl transfer).</text>
</comment>
<dbReference type="InterPro" id="IPR045378">
    <property type="entry name" value="LNT_N"/>
</dbReference>
<feature type="transmembrane region" description="Helical" evidence="8">
    <location>
        <begin position="98"/>
        <end position="126"/>
    </location>
</feature>
<evidence type="ECO:0000313" key="10">
    <source>
        <dbReference type="EMBL" id="ADB95466.1"/>
    </source>
</evidence>
<comment type="catalytic activity">
    <reaction evidence="8">
        <text>N-terminal S-1,2-diacyl-sn-glyceryl-L-cysteinyl-[lipoprotein] + a glycerophospholipid = N-acyl-S-1,2-diacyl-sn-glyceryl-L-cysteinyl-[lipoprotein] + a 2-acyl-sn-glycero-3-phospholipid + H(+)</text>
        <dbReference type="Rhea" id="RHEA:48228"/>
        <dbReference type="Rhea" id="RHEA-COMP:14681"/>
        <dbReference type="Rhea" id="RHEA-COMP:14684"/>
        <dbReference type="ChEBI" id="CHEBI:15378"/>
        <dbReference type="ChEBI" id="CHEBI:136912"/>
        <dbReference type="ChEBI" id="CHEBI:140656"/>
        <dbReference type="ChEBI" id="CHEBI:140657"/>
        <dbReference type="ChEBI" id="CHEBI:140660"/>
        <dbReference type="EC" id="2.3.1.269"/>
    </reaction>
</comment>
<dbReference type="PANTHER" id="PTHR38686:SF1">
    <property type="entry name" value="APOLIPOPROTEIN N-ACYLTRANSFERASE"/>
    <property type="match status" value="1"/>
</dbReference>
<dbReference type="GO" id="GO:0042158">
    <property type="term" value="P:lipoprotein biosynthetic process"/>
    <property type="evidence" value="ECO:0007669"/>
    <property type="project" value="UniProtKB-UniRule"/>
</dbReference>
<dbReference type="PROSITE" id="PS50263">
    <property type="entry name" value="CN_HYDROLASE"/>
    <property type="match status" value="1"/>
</dbReference>
<dbReference type="STRING" id="1453429.UCYN_07730"/>
<keyword evidence="6 8" id="KW-0472">Membrane</keyword>
<evidence type="ECO:0000256" key="8">
    <source>
        <dbReference type="HAMAP-Rule" id="MF_01148"/>
    </source>
</evidence>
<feature type="transmembrane region" description="Helical" evidence="8">
    <location>
        <begin position="165"/>
        <end position="186"/>
    </location>
</feature>
<feature type="domain" description="CN hydrolase" evidence="9">
    <location>
        <begin position="276"/>
        <end position="518"/>
    </location>
</feature>
<feature type="transmembrane region" description="Helical" evidence="8">
    <location>
        <begin position="527"/>
        <end position="548"/>
    </location>
</feature>
<dbReference type="EMBL" id="CP001842">
    <property type="protein sequence ID" value="ADB95466.1"/>
    <property type="molecule type" value="Genomic_DNA"/>
</dbReference>
<feature type="transmembrane region" description="Helical" evidence="8">
    <location>
        <begin position="206"/>
        <end position="230"/>
    </location>
</feature>
<dbReference type="InterPro" id="IPR003010">
    <property type="entry name" value="C-N_Hydrolase"/>
</dbReference>
<feature type="transmembrane region" description="Helical" evidence="8">
    <location>
        <begin position="67"/>
        <end position="86"/>
    </location>
</feature>
<comment type="function">
    <text evidence="8">Catalyzes the phospholipid dependent N-acylation of the N-terminal cysteine of apolipoprotein, the last step in lipoprotein maturation.</text>
</comment>
<evidence type="ECO:0000256" key="2">
    <source>
        <dbReference type="ARBA" id="ARBA00022475"/>
    </source>
</evidence>
<evidence type="ECO:0000259" key="9">
    <source>
        <dbReference type="PROSITE" id="PS50263"/>
    </source>
</evidence>
<dbReference type="AlphaFoldDB" id="D3EPR6"/>
<comment type="similarity">
    <text evidence="8">Belongs to the CN hydrolase family. Apolipoprotein N-acyltransferase subfamily.</text>
</comment>
<organism evidence="11">
    <name type="scientific">Atelocyanobacterium thalassa (isolate ALOHA)</name>
    <dbReference type="NCBI Taxonomy" id="1453429"/>
    <lineage>
        <taxon>Bacteria</taxon>
        <taxon>Bacillati</taxon>
        <taxon>Cyanobacteriota</taxon>
        <taxon>Cyanophyceae</taxon>
        <taxon>Oscillatoriophycideae</taxon>
        <taxon>Chroococcales</taxon>
        <taxon>Aphanothecaceae</taxon>
        <taxon>Candidatus Atelocyanobacterium</taxon>
        <taxon>Candidatus Atelocyanobacterium thalassae</taxon>
    </lineage>
</organism>
<comment type="subcellular location">
    <subcellularLocation>
        <location evidence="8">Cell inner membrane</location>
        <topology evidence="8">Multi-pass membrane protein</topology>
    </subcellularLocation>
    <subcellularLocation>
        <location evidence="1">Cell membrane</location>
        <topology evidence="1">Multi-pass membrane protein</topology>
    </subcellularLocation>
</comment>
<keyword evidence="11" id="KW-1185">Reference proteome</keyword>
<dbReference type="OrthoDB" id="9804277at2"/>
<dbReference type="CDD" id="cd07571">
    <property type="entry name" value="ALP_N-acyl_transferase"/>
    <property type="match status" value="1"/>
</dbReference>
<dbReference type="InterPro" id="IPR004563">
    <property type="entry name" value="Apolipo_AcylTrfase"/>
</dbReference>
<reference evidence="10 11" key="1">
    <citation type="journal article" date="2010" name="Nature">
        <title>Metabolic streamlining in an open-ocean nitrogen-fixing cyanobacterium.</title>
        <authorList>
            <person name="Tripp H.J."/>
            <person name="Bench S.R."/>
            <person name="Turk K.A."/>
            <person name="Foster R.A."/>
            <person name="Desany B.A."/>
            <person name="Niazi F."/>
            <person name="Affourtit J.P."/>
            <person name="Zehr J.P."/>
        </authorList>
    </citation>
    <scope>NUCLEOTIDE SEQUENCE [LARGE SCALE GENOMIC DNA]</scope>
    <source>
        <strain evidence="11">ALOHA</strain>
    </source>
</reference>
<dbReference type="GO" id="GO:0016410">
    <property type="term" value="F:N-acyltransferase activity"/>
    <property type="evidence" value="ECO:0007669"/>
    <property type="project" value="UniProtKB-UniRule"/>
</dbReference>
<keyword evidence="5 8" id="KW-1133">Transmembrane helix</keyword>
<evidence type="ECO:0000313" key="11">
    <source>
        <dbReference type="Proteomes" id="UP000001405"/>
    </source>
</evidence>
<keyword evidence="3 8" id="KW-0808">Transferase</keyword>
<dbReference type="HOGENOM" id="CLU_019563_1_0_3"/>
<dbReference type="Proteomes" id="UP000001405">
    <property type="component" value="Chromosome"/>
</dbReference>
<sequence>MRILLVGFGGLLMGLSTAPFSNFYFAWIALVPLWVFLVSETTKHITHKKFKNKKNKLKLRRKINEKTLIAIVWGFSYHGFSLFWVTSLHPMTWIGISWISSFIITTFCWLFVTCWGIVLVLIWSFLMCCFTVNQTKEINYKKITSKCIESNTFLASSLFQSLKRIIFGIAIWCILEMIWSQSPLWWTSLSYTQSPSNLAILQLTKLSGYSTVTALIVAINGLISESILIINKNRKQFFLLNFLSIITILFSHLYGLFLYNHRALDSNDKKIKIGMIQGNIPNTIKLSPEGKVRALKNYSYGYEVLAKQKVDLIITPEVALPFNIQYVLDNSALSQKIMKYKVPIILGALGDQKNGYTNSLFTITDTGKILSRFDKVKLVPLGEYIPLENIFGKLINYLSPLENHLITGKNKQVFDTSVSQAIVGICYESAFSEHFRYQASLGGEYIVTASNNAHFTRIMPSQHHSQDVIRAIETDRWMAKVTNTGYSAIINPNGDTLWISKMNMYEIHKGIIYARNTQTLYVRMGNWLIIILSCMATMPLLKIFLLLIEYTIDF</sequence>
<dbReference type="Pfam" id="PF00795">
    <property type="entry name" value="CN_hydrolase"/>
    <property type="match status" value="1"/>
</dbReference>
<dbReference type="HAMAP" id="MF_01148">
    <property type="entry name" value="Lnt"/>
    <property type="match status" value="1"/>
</dbReference>
<dbReference type="PANTHER" id="PTHR38686">
    <property type="entry name" value="APOLIPOPROTEIN N-ACYLTRANSFERASE"/>
    <property type="match status" value="1"/>
</dbReference>
<dbReference type="PATRIC" id="fig|713887.8.peg.722"/>
<evidence type="ECO:0000256" key="1">
    <source>
        <dbReference type="ARBA" id="ARBA00004651"/>
    </source>
</evidence>
<keyword evidence="8" id="KW-0997">Cell inner membrane</keyword>
<evidence type="ECO:0000256" key="4">
    <source>
        <dbReference type="ARBA" id="ARBA00022692"/>
    </source>
</evidence>
<name>D3EPR6_ATETH</name>
<dbReference type="Pfam" id="PF20154">
    <property type="entry name" value="LNT_N"/>
    <property type="match status" value="1"/>
</dbReference>
<evidence type="ECO:0000256" key="7">
    <source>
        <dbReference type="ARBA" id="ARBA00023315"/>
    </source>
</evidence>
<keyword evidence="10" id="KW-0449">Lipoprotein</keyword>
<keyword evidence="7 8" id="KW-0012">Acyltransferase</keyword>
<evidence type="ECO:0000256" key="5">
    <source>
        <dbReference type="ARBA" id="ARBA00022989"/>
    </source>
</evidence>
<feature type="transmembrane region" description="Helical" evidence="8">
    <location>
        <begin position="237"/>
        <end position="259"/>
    </location>
</feature>
<dbReference type="NCBIfam" id="TIGR00546">
    <property type="entry name" value="lnt"/>
    <property type="match status" value="1"/>
</dbReference>
<dbReference type="Gene3D" id="3.60.110.10">
    <property type="entry name" value="Carbon-nitrogen hydrolase"/>
    <property type="match status" value="1"/>
</dbReference>
<dbReference type="RefSeq" id="WP_012954153.1">
    <property type="nucleotide sequence ID" value="NC_013771.1"/>
</dbReference>
<evidence type="ECO:0000256" key="3">
    <source>
        <dbReference type="ARBA" id="ARBA00022679"/>
    </source>
</evidence>
<dbReference type="EC" id="2.3.1.269" evidence="8"/>
<protein>
    <recommendedName>
        <fullName evidence="8">Apolipoprotein N-acyltransferase</fullName>
        <shortName evidence="8">ALP N-acyltransferase</shortName>
        <ecNumber evidence="8">2.3.1.269</ecNumber>
    </recommendedName>
</protein>
<keyword evidence="2 8" id="KW-1003">Cell membrane</keyword>
<evidence type="ECO:0000256" key="6">
    <source>
        <dbReference type="ARBA" id="ARBA00023136"/>
    </source>
</evidence>
<dbReference type="KEGG" id="cyu:UCYN_07730"/>
<dbReference type="GO" id="GO:0005886">
    <property type="term" value="C:plasma membrane"/>
    <property type="evidence" value="ECO:0007669"/>
    <property type="project" value="UniProtKB-SubCell"/>
</dbReference>
<accession>D3EPR6</accession>
<dbReference type="SUPFAM" id="SSF56317">
    <property type="entry name" value="Carbon-nitrogen hydrolase"/>
    <property type="match status" value="1"/>
</dbReference>
<keyword evidence="4 8" id="KW-0812">Transmembrane</keyword>
<dbReference type="UniPathway" id="UPA00666"/>